<reference evidence="7 8" key="1">
    <citation type="journal article" date="2019" name="Genome Biol. Evol.">
        <title>Nanopore Sequencing Significantly Improves Genome Assembly of the Protozoan Parasite Trypanosoma cruzi.</title>
        <authorList>
            <person name="Diaz-Viraque F."/>
            <person name="Pita S."/>
            <person name="Greif G."/>
            <person name="de Souza R.C.M."/>
            <person name="Iraola G."/>
            <person name="Robello C."/>
        </authorList>
    </citation>
    <scope>NUCLEOTIDE SEQUENCE [LARGE SCALE GENOMIC DNA]</scope>
    <source>
        <strain evidence="7 8">Berenice</strain>
    </source>
</reference>
<evidence type="ECO:0000256" key="2">
    <source>
        <dbReference type="ARBA" id="ARBA00022729"/>
    </source>
</evidence>
<gene>
    <name evidence="7" type="ORF">ECC02_005153</name>
</gene>
<keyword evidence="3" id="KW-0256">Endoplasmic reticulum</keyword>
<dbReference type="PROSITE" id="PS51914">
    <property type="entry name" value="MRH"/>
    <property type="match status" value="1"/>
</dbReference>
<dbReference type="Gene3D" id="2.70.130.10">
    <property type="entry name" value="Mannose-6-phosphate receptor binding domain"/>
    <property type="match status" value="1"/>
</dbReference>
<keyword evidence="5" id="KW-0472">Membrane</keyword>
<comment type="caution">
    <text evidence="7">The sequence shown here is derived from an EMBL/GenBank/DDBJ whole genome shotgun (WGS) entry which is preliminary data.</text>
</comment>
<dbReference type="Pfam" id="PF07915">
    <property type="entry name" value="PRKCSH"/>
    <property type="match status" value="1"/>
</dbReference>
<dbReference type="InterPro" id="IPR045149">
    <property type="entry name" value="OS-9-like"/>
</dbReference>
<dbReference type="InterPro" id="IPR012913">
    <property type="entry name" value="OS9-like_dom"/>
</dbReference>
<proteinExistence type="predicted"/>
<sequence>MMRFVHHFIIIIINFFFFFARVCFFVGFFFFFFFFFFLLCTVSLHSQMRWIFLLLAVLSVLKPTDATPDPLEHAMGLNYKVAFSQKPPPRGLSKEQYYSMRLRNGSFFVCVLPEVLLEQRSSAALFEANSEVPVKFIERIHERFKKVCINLLEGWWTYRLCWNDAIVQVHLPTVILSDGVLLTTEPQGPQTQFLLGTSPSKDDLNFRYGVDAFGNRYISTKYPNGEVCDLTNAPRETEVRLYCARDNEEEKMTLREVEVCRYVVSLTSRHACIQELQQEVTQRTITCHELV</sequence>
<dbReference type="Proteomes" id="UP000583944">
    <property type="component" value="Unassembled WGS sequence"/>
</dbReference>
<dbReference type="AlphaFoldDB" id="A0A7J6Y523"/>
<dbReference type="VEuPathDB" id="TriTrypDB:BCY84_11670"/>
<dbReference type="GO" id="GO:0030968">
    <property type="term" value="P:endoplasmic reticulum unfolded protein response"/>
    <property type="evidence" value="ECO:0007669"/>
    <property type="project" value="InterPro"/>
</dbReference>
<accession>A0A7J6Y523</accession>
<keyword evidence="2" id="KW-0732">Signal</keyword>
<dbReference type="GO" id="GO:0030970">
    <property type="term" value="P:retrograde protein transport, ER to cytosol"/>
    <property type="evidence" value="ECO:0007669"/>
    <property type="project" value="TreeGrafter"/>
</dbReference>
<dbReference type="PANTHER" id="PTHR15414">
    <property type="entry name" value="OS-9-RELATED"/>
    <property type="match status" value="1"/>
</dbReference>
<organism evidence="7 8">
    <name type="scientific">Trypanosoma cruzi</name>
    <dbReference type="NCBI Taxonomy" id="5693"/>
    <lineage>
        <taxon>Eukaryota</taxon>
        <taxon>Discoba</taxon>
        <taxon>Euglenozoa</taxon>
        <taxon>Kinetoplastea</taxon>
        <taxon>Metakinetoplastina</taxon>
        <taxon>Trypanosomatida</taxon>
        <taxon>Trypanosomatidae</taxon>
        <taxon>Trypanosoma</taxon>
        <taxon>Schizotrypanum</taxon>
    </lineage>
</organism>
<evidence type="ECO:0000313" key="8">
    <source>
        <dbReference type="Proteomes" id="UP000583944"/>
    </source>
</evidence>
<evidence type="ECO:0000256" key="4">
    <source>
        <dbReference type="ARBA" id="ARBA00023157"/>
    </source>
</evidence>
<dbReference type="SUPFAM" id="SSF50911">
    <property type="entry name" value="Mannose 6-phosphate receptor domain"/>
    <property type="match status" value="1"/>
</dbReference>
<dbReference type="GO" id="GO:0005788">
    <property type="term" value="C:endoplasmic reticulum lumen"/>
    <property type="evidence" value="ECO:0007669"/>
    <property type="project" value="TreeGrafter"/>
</dbReference>
<dbReference type="VEuPathDB" id="TriTrypDB:ECC02_005153"/>
<keyword evidence="4" id="KW-1015">Disulfide bond</keyword>
<dbReference type="PANTHER" id="PTHR15414:SF0">
    <property type="entry name" value="ENDOPLASMIC RETICULUM LECTIN 1"/>
    <property type="match status" value="1"/>
</dbReference>
<feature type="transmembrane region" description="Helical" evidence="5">
    <location>
        <begin position="12"/>
        <end position="39"/>
    </location>
</feature>
<comment type="subcellular location">
    <subcellularLocation>
        <location evidence="1">Endoplasmic reticulum</location>
    </subcellularLocation>
</comment>
<evidence type="ECO:0000256" key="3">
    <source>
        <dbReference type="ARBA" id="ARBA00022824"/>
    </source>
</evidence>
<dbReference type="InterPro" id="IPR044865">
    <property type="entry name" value="MRH_dom"/>
</dbReference>
<evidence type="ECO:0000256" key="5">
    <source>
        <dbReference type="SAM" id="Phobius"/>
    </source>
</evidence>
<protein>
    <recommendedName>
        <fullName evidence="6">MRH domain-containing protein</fullName>
    </recommendedName>
</protein>
<dbReference type="EMBL" id="JABDHM010000033">
    <property type="protein sequence ID" value="KAF5221797.1"/>
    <property type="molecule type" value="Genomic_DNA"/>
</dbReference>
<evidence type="ECO:0000256" key="1">
    <source>
        <dbReference type="ARBA" id="ARBA00004240"/>
    </source>
</evidence>
<dbReference type="InterPro" id="IPR009011">
    <property type="entry name" value="Man6P_isomerase_rcpt-bd_dom_sf"/>
</dbReference>
<evidence type="ECO:0000313" key="7">
    <source>
        <dbReference type="EMBL" id="KAF5221797.1"/>
    </source>
</evidence>
<name>A0A7J6Y523_TRYCR</name>
<keyword evidence="5" id="KW-1133">Transmembrane helix</keyword>
<feature type="domain" description="MRH" evidence="6">
    <location>
        <begin position="146"/>
        <end position="274"/>
    </location>
</feature>
<evidence type="ECO:0000259" key="6">
    <source>
        <dbReference type="PROSITE" id="PS51914"/>
    </source>
</evidence>
<keyword evidence="5" id="KW-0812">Transmembrane</keyword>